<dbReference type="RefSeq" id="WP_168102037.1">
    <property type="nucleotide sequence ID" value="NZ_JAATEN010000008.1"/>
</dbReference>
<comment type="similarity">
    <text evidence="2 8">Belongs to the MIP/aquaporin (TC 1.A.8) family.</text>
</comment>
<accession>A0ABX1BWG7</accession>
<feature type="transmembrane region" description="Helical" evidence="10">
    <location>
        <begin position="201"/>
        <end position="221"/>
    </location>
</feature>
<keyword evidence="3 8" id="KW-0813">Transport</keyword>
<evidence type="ECO:0000256" key="8">
    <source>
        <dbReference type="RuleBase" id="RU000477"/>
    </source>
</evidence>
<name>A0ABX1BWG7_9ACTN</name>
<dbReference type="InterPro" id="IPR000425">
    <property type="entry name" value="MIP"/>
</dbReference>
<dbReference type="CDD" id="cd00333">
    <property type="entry name" value="MIP"/>
    <property type="match status" value="1"/>
</dbReference>
<dbReference type="InterPro" id="IPR034294">
    <property type="entry name" value="Aquaporin_transptr"/>
</dbReference>
<evidence type="ECO:0000256" key="9">
    <source>
        <dbReference type="SAM" id="MobiDB-lite"/>
    </source>
</evidence>
<evidence type="ECO:0000256" key="1">
    <source>
        <dbReference type="ARBA" id="ARBA00004651"/>
    </source>
</evidence>
<keyword evidence="4" id="KW-1003">Cell membrane</keyword>
<organism evidence="11 12">
    <name type="scientific">Streptomyces zingiberis</name>
    <dbReference type="NCBI Taxonomy" id="2053010"/>
    <lineage>
        <taxon>Bacteria</taxon>
        <taxon>Bacillati</taxon>
        <taxon>Actinomycetota</taxon>
        <taxon>Actinomycetes</taxon>
        <taxon>Kitasatosporales</taxon>
        <taxon>Streptomycetaceae</taxon>
        <taxon>Streptomyces</taxon>
    </lineage>
</organism>
<protein>
    <submittedName>
        <fullName evidence="11">MIP family channel protein</fullName>
    </submittedName>
</protein>
<evidence type="ECO:0000256" key="4">
    <source>
        <dbReference type="ARBA" id="ARBA00022475"/>
    </source>
</evidence>
<feature type="transmembrane region" description="Helical" evidence="10">
    <location>
        <begin position="81"/>
        <end position="103"/>
    </location>
</feature>
<dbReference type="NCBIfam" id="TIGR00861">
    <property type="entry name" value="MIP"/>
    <property type="match status" value="1"/>
</dbReference>
<gene>
    <name evidence="11" type="ORF">HCK00_13065</name>
</gene>
<dbReference type="SUPFAM" id="SSF81338">
    <property type="entry name" value="Aquaporin-like"/>
    <property type="match status" value="1"/>
</dbReference>
<dbReference type="PROSITE" id="PS00221">
    <property type="entry name" value="MIP"/>
    <property type="match status" value="1"/>
</dbReference>
<keyword evidence="5 8" id="KW-0812">Transmembrane</keyword>
<feature type="transmembrane region" description="Helical" evidence="10">
    <location>
        <begin position="46"/>
        <end position="69"/>
    </location>
</feature>
<evidence type="ECO:0000313" key="11">
    <source>
        <dbReference type="EMBL" id="NJQ01433.1"/>
    </source>
</evidence>
<evidence type="ECO:0000313" key="12">
    <source>
        <dbReference type="Proteomes" id="UP000695264"/>
    </source>
</evidence>
<dbReference type="Gene3D" id="1.20.1080.10">
    <property type="entry name" value="Glycerol uptake facilitator protein"/>
    <property type="match status" value="1"/>
</dbReference>
<keyword evidence="6 10" id="KW-1133">Transmembrane helix</keyword>
<dbReference type="EMBL" id="JAATEN010000008">
    <property type="protein sequence ID" value="NJQ01433.1"/>
    <property type="molecule type" value="Genomic_DNA"/>
</dbReference>
<dbReference type="InterPro" id="IPR022357">
    <property type="entry name" value="MIP_CS"/>
</dbReference>
<evidence type="ECO:0000256" key="10">
    <source>
        <dbReference type="SAM" id="Phobius"/>
    </source>
</evidence>
<dbReference type="PANTHER" id="PTHR19139">
    <property type="entry name" value="AQUAPORIN TRANSPORTER"/>
    <property type="match status" value="1"/>
</dbReference>
<feature type="transmembrane region" description="Helical" evidence="10">
    <location>
        <begin position="160"/>
        <end position="181"/>
    </location>
</feature>
<evidence type="ECO:0000256" key="3">
    <source>
        <dbReference type="ARBA" id="ARBA00022448"/>
    </source>
</evidence>
<proteinExistence type="inferred from homology"/>
<evidence type="ECO:0000256" key="5">
    <source>
        <dbReference type="ARBA" id="ARBA00022692"/>
    </source>
</evidence>
<dbReference type="Pfam" id="PF00230">
    <property type="entry name" value="MIP"/>
    <property type="match status" value="1"/>
</dbReference>
<dbReference type="PRINTS" id="PR00783">
    <property type="entry name" value="MINTRINSICP"/>
</dbReference>
<keyword evidence="12" id="KW-1185">Reference proteome</keyword>
<dbReference type="InterPro" id="IPR023271">
    <property type="entry name" value="Aquaporin-like"/>
</dbReference>
<keyword evidence="7 10" id="KW-0472">Membrane</keyword>
<evidence type="ECO:0000256" key="6">
    <source>
        <dbReference type="ARBA" id="ARBA00022989"/>
    </source>
</evidence>
<feature type="region of interest" description="Disordered" evidence="9">
    <location>
        <begin position="226"/>
        <end position="251"/>
    </location>
</feature>
<dbReference type="Proteomes" id="UP000695264">
    <property type="component" value="Unassembled WGS sequence"/>
</dbReference>
<comment type="subcellular location">
    <subcellularLocation>
        <location evidence="1">Cell membrane</location>
        <topology evidence="1">Multi-pass membrane protein</topology>
    </subcellularLocation>
</comment>
<evidence type="ECO:0000256" key="2">
    <source>
        <dbReference type="ARBA" id="ARBA00006175"/>
    </source>
</evidence>
<feature type="transmembrane region" description="Helical" evidence="10">
    <location>
        <begin position="12"/>
        <end position="40"/>
    </location>
</feature>
<reference evidence="11 12" key="1">
    <citation type="submission" date="2020-03" db="EMBL/GenBank/DDBJ databases">
        <title>WGS of actinomycetes isolated from Thailand.</title>
        <authorList>
            <person name="Thawai C."/>
        </authorList>
    </citation>
    <scope>NUCLEOTIDE SEQUENCE [LARGE SCALE GENOMIC DNA]</scope>
    <source>
        <strain evidence="11 12">PLAI 1-29</strain>
    </source>
</reference>
<comment type="caution">
    <text evidence="11">The sequence shown here is derived from an EMBL/GenBank/DDBJ whole genome shotgun (WGS) entry which is preliminary data.</text>
</comment>
<feature type="transmembrane region" description="Helical" evidence="10">
    <location>
        <begin position="123"/>
        <end position="148"/>
    </location>
</feature>
<sequence>MDTRTAVSEFLGTLLLVFFGVGSVVIGAEYIGTVGIALAFGFTLLALAYTLGPVSGCHINPAVTLGMLIAGRIPRRTAIEFWVAQVLGAFFGALLLFILAKQVPGLGTSGAFGTNGYGTRSPVGVSIFGALLTECVLTFLLVYVILAVTRKGPAKGFDGLAMGVTLSVLMLVGVPLTGGSVNPARSIGPAIFAGTSALSQLWLFIVAPLVGGALAAVVHGLTHPRGGPREAGAGGEEAPGDASAGARSRER</sequence>
<dbReference type="PANTHER" id="PTHR19139:SF199">
    <property type="entry name" value="MIP17260P"/>
    <property type="match status" value="1"/>
</dbReference>
<evidence type="ECO:0000256" key="7">
    <source>
        <dbReference type="ARBA" id="ARBA00023136"/>
    </source>
</evidence>
<feature type="compositionally biased region" description="Low complexity" evidence="9">
    <location>
        <begin position="240"/>
        <end position="251"/>
    </location>
</feature>